<dbReference type="EMBL" id="BK016029">
    <property type="protein sequence ID" value="DAF90460.1"/>
    <property type="molecule type" value="Genomic_DNA"/>
</dbReference>
<accession>A0A8S5U7N2</accession>
<evidence type="ECO:0000313" key="1">
    <source>
        <dbReference type="EMBL" id="DAF90460.1"/>
    </source>
</evidence>
<proteinExistence type="predicted"/>
<protein>
    <submittedName>
        <fullName evidence="1">Uncharacterized protein</fullName>
    </submittedName>
</protein>
<sequence>MKGGREVEGPEELPNKGYVVIRCHDGVIVARLQSFPECERALMYRRGGQVSFMPIQDDEIIGTPSLFTQMLERAGYRVSPVSDTLS</sequence>
<name>A0A8S5U7N2_9CAUD</name>
<reference evidence="1" key="1">
    <citation type="journal article" date="2021" name="Proc. Natl. Acad. Sci. U.S.A.">
        <title>A Catalog of Tens of Thousands of Viruses from Human Metagenomes Reveals Hidden Associations with Chronic Diseases.</title>
        <authorList>
            <person name="Tisza M.J."/>
            <person name="Buck C.B."/>
        </authorList>
    </citation>
    <scope>NUCLEOTIDE SEQUENCE</scope>
    <source>
        <strain evidence="1">CtdyF5</strain>
    </source>
</reference>
<organism evidence="1">
    <name type="scientific">Myoviridae sp. ctdyF5</name>
    <dbReference type="NCBI Taxonomy" id="2825144"/>
    <lineage>
        <taxon>Viruses</taxon>
        <taxon>Duplodnaviria</taxon>
        <taxon>Heunggongvirae</taxon>
        <taxon>Uroviricota</taxon>
        <taxon>Caudoviricetes</taxon>
    </lineage>
</organism>